<dbReference type="AlphaFoldDB" id="A0A3S8ZPR6"/>
<evidence type="ECO:0000313" key="3">
    <source>
        <dbReference type="Proteomes" id="UP000282438"/>
    </source>
</evidence>
<protein>
    <submittedName>
        <fullName evidence="2">Glutaredoxin family protein</fullName>
    </submittedName>
</protein>
<dbReference type="KEGG" id="iod:EJO50_02575"/>
<dbReference type="RefSeq" id="WP_125971434.1">
    <property type="nucleotide sequence ID" value="NZ_CP034433.1"/>
</dbReference>
<accession>A0A3S8ZPR6</accession>
<dbReference type="PROSITE" id="PS51354">
    <property type="entry name" value="GLUTAREDOXIN_2"/>
    <property type="match status" value="1"/>
</dbReference>
<proteinExistence type="predicted"/>
<dbReference type="InterPro" id="IPR011767">
    <property type="entry name" value="GLR_AS"/>
</dbReference>
<sequence length="125" mass="13917">MKNLIGLTLVILLASHIAWKQWGRDSASSDLTTTQIQQLAASVKAEEVVMYSTTECPHCREAKGWLAQNGFAFTECNMSNDPRCEVEFKTYGADGTPFLVIRRGGKERHMKDGFDSDEFLAALRG</sequence>
<dbReference type="InterPro" id="IPR002109">
    <property type="entry name" value="Glutaredoxin"/>
</dbReference>
<name>A0A3S8ZPR6_9NEIS</name>
<dbReference type="PROSITE" id="PS00195">
    <property type="entry name" value="GLUTAREDOXIN_1"/>
    <property type="match status" value="1"/>
</dbReference>
<dbReference type="Pfam" id="PF00462">
    <property type="entry name" value="Glutaredoxin"/>
    <property type="match status" value="1"/>
</dbReference>
<keyword evidence="3" id="KW-1185">Reference proteome</keyword>
<organism evidence="2 3">
    <name type="scientific">Iodobacter ciconiae</name>
    <dbReference type="NCBI Taxonomy" id="2496266"/>
    <lineage>
        <taxon>Bacteria</taxon>
        <taxon>Pseudomonadati</taxon>
        <taxon>Pseudomonadota</taxon>
        <taxon>Betaproteobacteria</taxon>
        <taxon>Neisseriales</taxon>
        <taxon>Chitinibacteraceae</taxon>
        <taxon>Iodobacter</taxon>
    </lineage>
</organism>
<dbReference type="EMBL" id="CP034433">
    <property type="protein sequence ID" value="AZN35466.1"/>
    <property type="molecule type" value="Genomic_DNA"/>
</dbReference>
<evidence type="ECO:0000313" key="2">
    <source>
        <dbReference type="EMBL" id="AZN35466.1"/>
    </source>
</evidence>
<dbReference type="CDD" id="cd02976">
    <property type="entry name" value="NrdH"/>
    <property type="match status" value="1"/>
</dbReference>
<dbReference type="Gene3D" id="3.40.30.10">
    <property type="entry name" value="Glutaredoxin"/>
    <property type="match status" value="1"/>
</dbReference>
<feature type="domain" description="Glutaredoxin" evidence="1">
    <location>
        <begin position="48"/>
        <end position="101"/>
    </location>
</feature>
<reference evidence="2 3" key="1">
    <citation type="submission" date="2018-12" db="EMBL/GenBank/DDBJ databases">
        <title>Complete genome sequence of Iodobacter sp. H11R3.</title>
        <authorList>
            <person name="Bae J.-W."/>
        </authorList>
    </citation>
    <scope>NUCLEOTIDE SEQUENCE [LARGE SCALE GENOMIC DNA]</scope>
    <source>
        <strain evidence="2 3">H11R3</strain>
    </source>
</reference>
<dbReference type="InterPro" id="IPR036249">
    <property type="entry name" value="Thioredoxin-like_sf"/>
</dbReference>
<dbReference type="Proteomes" id="UP000282438">
    <property type="component" value="Chromosome"/>
</dbReference>
<evidence type="ECO:0000259" key="1">
    <source>
        <dbReference type="Pfam" id="PF00462"/>
    </source>
</evidence>
<dbReference type="SUPFAM" id="SSF52833">
    <property type="entry name" value="Thioredoxin-like"/>
    <property type="match status" value="1"/>
</dbReference>
<gene>
    <name evidence="2" type="ORF">EJO50_02575</name>
</gene>
<dbReference type="OrthoDB" id="8991911at2"/>